<evidence type="ECO:0000313" key="13">
    <source>
        <dbReference type="Proteomes" id="UP001518989"/>
    </source>
</evidence>
<evidence type="ECO:0000259" key="11">
    <source>
        <dbReference type="PROSITE" id="PS50035"/>
    </source>
</evidence>
<dbReference type="Proteomes" id="UP001518989">
    <property type="component" value="Unassembled WGS sequence"/>
</dbReference>
<proteinExistence type="predicted"/>
<feature type="compositionally biased region" description="Basic and acidic residues" evidence="10">
    <location>
        <begin position="162"/>
        <end position="175"/>
    </location>
</feature>
<dbReference type="CDD" id="cd09143">
    <property type="entry name" value="PLDc_vPLD1_2_like_bac_2"/>
    <property type="match status" value="1"/>
</dbReference>
<dbReference type="InterPro" id="IPR015679">
    <property type="entry name" value="PLipase_D_fam"/>
</dbReference>
<evidence type="ECO:0000256" key="4">
    <source>
        <dbReference type="ARBA" id="ARBA00018392"/>
    </source>
</evidence>
<comment type="subcellular location">
    <subcellularLocation>
        <location evidence="3">Secreted</location>
    </subcellularLocation>
</comment>
<evidence type="ECO:0000256" key="2">
    <source>
        <dbReference type="ARBA" id="ARBA00003145"/>
    </source>
</evidence>
<evidence type="ECO:0000256" key="9">
    <source>
        <dbReference type="ARBA" id="ARBA00029594"/>
    </source>
</evidence>
<gene>
    <name evidence="12" type="ORF">IAI61_05745</name>
</gene>
<name>A0ABS3KM28_9PROT</name>
<dbReference type="CDD" id="cd09140">
    <property type="entry name" value="PLDc_vPLD1_2_like_bac_1"/>
    <property type="match status" value="1"/>
</dbReference>
<evidence type="ECO:0000256" key="8">
    <source>
        <dbReference type="ARBA" id="ARBA00023098"/>
    </source>
</evidence>
<feature type="domain" description="PLD phosphodiesterase" evidence="11">
    <location>
        <begin position="347"/>
        <end position="374"/>
    </location>
</feature>
<evidence type="ECO:0000256" key="6">
    <source>
        <dbReference type="ARBA" id="ARBA00022737"/>
    </source>
</evidence>
<dbReference type="PANTHER" id="PTHR18896:SF76">
    <property type="entry name" value="PHOSPHOLIPASE"/>
    <property type="match status" value="1"/>
</dbReference>
<evidence type="ECO:0000256" key="7">
    <source>
        <dbReference type="ARBA" id="ARBA00022801"/>
    </source>
</evidence>
<evidence type="ECO:0000256" key="1">
    <source>
        <dbReference type="ARBA" id="ARBA00000798"/>
    </source>
</evidence>
<dbReference type="Pfam" id="PF13091">
    <property type="entry name" value="PLDc_2"/>
    <property type="match status" value="1"/>
</dbReference>
<evidence type="ECO:0000256" key="5">
    <source>
        <dbReference type="ARBA" id="ARBA00022525"/>
    </source>
</evidence>
<dbReference type="SUPFAM" id="SSF56024">
    <property type="entry name" value="Phospholipase D/nuclease"/>
    <property type="match status" value="2"/>
</dbReference>
<reference evidence="12 13" key="1">
    <citation type="submission" date="2020-09" db="EMBL/GenBank/DDBJ databases">
        <title>Roseomonas.</title>
        <authorList>
            <person name="Zhu W."/>
        </authorList>
    </citation>
    <scope>NUCLEOTIDE SEQUENCE [LARGE SCALE GENOMIC DNA]</scope>
    <source>
        <strain evidence="12 13">573</strain>
    </source>
</reference>
<evidence type="ECO:0000313" key="12">
    <source>
        <dbReference type="EMBL" id="MBO1078526.1"/>
    </source>
</evidence>
<evidence type="ECO:0000256" key="10">
    <source>
        <dbReference type="SAM" id="MobiDB-lite"/>
    </source>
</evidence>
<keyword evidence="13" id="KW-1185">Reference proteome</keyword>
<protein>
    <recommendedName>
        <fullName evidence="4">Phospholipase D</fullName>
    </recommendedName>
    <alternativeName>
        <fullName evidence="9">Choline phosphatase</fullName>
    </alternativeName>
</protein>
<comment type="caution">
    <text evidence="12">The sequence shown here is derived from an EMBL/GenBank/DDBJ whole genome shotgun (WGS) entry which is preliminary data.</text>
</comment>
<dbReference type="EMBL" id="JACTNG010000002">
    <property type="protein sequence ID" value="MBO1078526.1"/>
    <property type="molecule type" value="Genomic_DNA"/>
</dbReference>
<comment type="catalytic activity">
    <reaction evidence="1">
        <text>a 1,2-diacyl-sn-glycero-3-phosphocholine + H2O = a 1,2-diacyl-sn-glycero-3-phosphate + choline + H(+)</text>
        <dbReference type="Rhea" id="RHEA:14445"/>
        <dbReference type="ChEBI" id="CHEBI:15354"/>
        <dbReference type="ChEBI" id="CHEBI:15377"/>
        <dbReference type="ChEBI" id="CHEBI:15378"/>
        <dbReference type="ChEBI" id="CHEBI:57643"/>
        <dbReference type="ChEBI" id="CHEBI:58608"/>
        <dbReference type="EC" id="3.1.4.4"/>
    </reaction>
</comment>
<dbReference type="Gene3D" id="3.30.870.10">
    <property type="entry name" value="Endonuclease Chain A"/>
    <property type="match status" value="2"/>
</dbReference>
<feature type="domain" description="PLD phosphodiesterase" evidence="11">
    <location>
        <begin position="133"/>
        <end position="160"/>
    </location>
</feature>
<sequence>MDHLPTTLPLLRPGETCWRLARADRAAVIIDADDYFRAARAAMLAAEHRIMLIGWDFDARIRLSRGTPADDAPAELGAFILHLVKRRPSLEVYLLRWDLGAFSTLFRGTTVFTLLRWMKHPRIHTKLDSAHPTAASHHQKIVVLDDCLAFCGGIDMTTDRWDTRQHRDEEPDRIRPNGKPHPPWHDATTALQGEAATALGDLARERWQAAGGGVLEPVRSATTCWPEPLEPQFHDIEIGIARSRPDMPGIPAALEVEALYLELIARAKRFIYAESQYFASRRIAEAMARRLAEPDGPEIVLVNPITAQGWLEVAAMDTARARLHGALRRADKHGRFRLYHPYTAGGAAIYVHAKIMIVDDEVLRVGSSNMNNRSLRLDTECDVALDATRNPGTGDEIRAIRLGLLAEHLGSTPEAVAEAQRRTGSLVATVEALRGDGRSLRPYEEPDLNAVEEWLADNEVLDPEGPDEMFETMARRGLFRGGRLRNLFRRKPF</sequence>
<comment type="function">
    <text evidence="2">Could be a virulence factor.</text>
</comment>
<dbReference type="PANTHER" id="PTHR18896">
    <property type="entry name" value="PHOSPHOLIPASE D"/>
    <property type="match status" value="1"/>
</dbReference>
<keyword evidence="7" id="KW-0378">Hydrolase</keyword>
<dbReference type="InterPro" id="IPR001736">
    <property type="entry name" value="PLipase_D/transphosphatidylase"/>
</dbReference>
<keyword evidence="6" id="KW-0677">Repeat</keyword>
<organism evidence="12 13">
    <name type="scientific">Roseomonas haemaphysalidis</name>
    <dbReference type="NCBI Taxonomy" id="2768162"/>
    <lineage>
        <taxon>Bacteria</taxon>
        <taxon>Pseudomonadati</taxon>
        <taxon>Pseudomonadota</taxon>
        <taxon>Alphaproteobacteria</taxon>
        <taxon>Acetobacterales</taxon>
        <taxon>Roseomonadaceae</taxon>
        <taxon>Roseomonas</taxon>
    </lineage>
</organism>
<dbReference type="SMART" id="SM00155">
    <property type="entry name" value="PLDc"/>
    <property type="match status" value="2"/>
</dbReference>
<feature type="region of interest" description="Disordered" evidence="10">
    <location>
        <begin position="162"/>
        <end position="183"/>
    </location>
</feature>
<dbReference type="InterPro" id="IPR025202">
    <property type="entry name" value="PLD-like_dom"/>
</dbReference>
<dbReference type="PROSITE" id="PS50035">
    <property type="entry name" value="PLD"/>
    <property type="match status" value="2"/>
</dbReference>
<keyword evidence="8" id="KW-0443">Lipid metabolism</keyword>
<keyword evidence="5" id="KW-0964">Secreted</keyword>
<evidence type="ECO:0000256" key="3">
    <source>
        <dbReference type="ARBA" id="ARBA00004613"/>
    </source>
</evidence>
<accession>A0ABS3KM28</accession>
<dbReference type="RefSeq" id="WP_207415945.1">
    <property type="nucleotide sequence ID" value="NZ_CP061178.1"/>
</dbReference>